<dbReference type="EMBL" id="BARW01041118">
    <property type="protein sequence ID" value="GAJ22564.1"/>
    <property type="molecule type" value="Genomic_DNA"/>
</dbReference>
<organism evidence="1">
    <name type="scientific">marine sediment metagenome</name>
    <dbReference type="NCBI Taxonomy" id="412755"/>
    <lineage>
        <taxon>unclassified sequences</taxon>
        <taxon>metagenomes</taxon>
        <taxon>ecological metagenomes</taxon>
    </lineage>
</organism>
<comment type="caution">
    <text evidence="1">The sequence shown here is derived from an EMBL/GenBank/DDBJ whole genome shotgun (WGS) entry which is preliminary data.</text>
</comment>
<reference evidence="1" key="1">
    <citation type="journal article" date="2014" name="Front. Microbiol.">
        <title>High frequency of phylogenetically diverse reductive dehalogenase-homologous genes in deep subseafloor sedimentary metagenomes.</title>
        <authorList>
            <person name="Kawai M."/>
            <person name="Futagami T."/>
            <person name="Toyoda A."/>
            <person name="Takaki Y."/>
            <person name="Nishi S."/>
            <person name="Hori S."/>
            <person name="Arai W."/>
            <person name="Tsubouchi T."/>
            <person name="Morono Y."/>
            <person name="Uchiyama I."/>
            <person name="Ito T."/>
            <person name="Fujiyama A."/>
            <person name="Inagaki F."/>
            <person name="Takami H."/>
        </authorList>
    </citation>
    <scope>NUCLEOTIDE SEQUENCE</scope>
    <source>
        <strain evidence="1">Expedition CK06-06</strain>
    </source>
</reference>
<feature type="non-terminal residue" evidence="1">
    <location>
        <position position="105"/>
    </location>
</feature>
<sequence>YEIYGGFVKDFIRNHLYQKFSQYVPSSTRQGAEALHKILMKNRELYKYEYSDLGELDTLLTDYVSGKVDFPELLRKSTTVSVHSQSVRIKSFTNPPYISYAGSYV</sequence>
<protein>
    <submittedName>
        <fullName evidence="1">Uncharacterized protein</fullName>
    </submittedName>
</protein>
<dbReference type="AlphaFoldDB" id="X1UYN3"/>
<name>X1UYN3_9ZZZZ</name>
<proteinExistence type="predicted"/>
<gene>
    <name evidence="1" type="ORF">S12H4_61756</name>
</gene>
<accession>X1UYN3</accession>
<feature type="non-terminal residue" evidence="1">
    <location>
        <position position="1"/>
    </location>
</feature>
<evidence type="ECO:0000313" key="1">
    <source>
        <dbReference type="EMBL" id="GAJ22564.1"/>
    </source>
</evidence>